<organism evidence="1 2">
    <name type="scientific">Halobacteriovorax vibrionivorans</name>
    <dbReference type="NCBI Taxonomy" id="2152716"/>
    <lineage>
        <taxon>Bacteria</taxon>
        <taxon>Pseudomonadati</taxon>
        <taxon>Bdellovibrionota</taxon>
        <taxon>Bacteriovoracia</taxon>
        <taxon>Bacteriovoracales</taxon>
        <taxon>Halobacteriovoraceae</taxon>
        <taxon>Halobacteriovorax</taxon>
    </lineage>
</organism>
<proteinExistence type="predicted"/>
<dbReference type="Gene3D" id="3.30.530.20">
    <property type="match status" value="1"/>
</dbReference>
<dbReference type="InterPro" id="IPR023393">
    <property type="entry name" value="START-like_dom_sf"/>
</dbReference>
<dbReference type="EMBL" id="QDKL01000002">
    <property type="protein sequence ID" value="RZF21525.1"/>
    <property type="molecule type" value="Genomic_DNA"/>
</dbReference>
<dbReference type="SUPFAM" id="SSF55961">
    <property type="entry name" value="Bet v1-like"/>
    <property type="match status" value="1"/>
</dbReference>
<dbReference type="Pfam" id="PF10604">
    <property type="entry name" value="Polyketide_cyc2"/>
    <property type="match status" value="1"/>
</dbReference>
<keyword evidence="2" id="KW-1185">Reference proteome</keyword>
<evidence type="ECO:0008006" key="3">
    <source>
        <dbReference type="Google" id="ProtNLM"/>
    </source>
</evidence>
<dbReference type="InterPro" id="IPR019587">
    <property type="entry name" value="Polyketide_cyclase/dehydratase"/>
</dbReference>
<protein>
    <recommendedName>
        <fullName evidence="3">SRPBCC family protein</fullName>
    </recommendedName>
</protein>
<dbReference type="Proteomes" id="UP000443582">
    <property type="component" value="Unassembled WGS sequence"/>
</dbReference>
<name>A0ABY0IG17_9BACT</name>
<reference evidence="2" key="1">
    <citation type="journal article" date="2019" name="Int. J. Syst. Evol. Microbiol.">
        <title>Halobacteriovorax valvorus sp. nov., a novel prokaryotic predator isolated from coastal seawater of China.</title>
        <authorList>
            <person name="Chen M.-X."/>
        </authorList>
    </citation>
    <scope>NUCLEOTIDE SEQUENCE [LARGE SCALE GENOMIC DNA]</scope>
    <source>
        <strain evidence="2">BL9</strain>
    </source>
</reference>
<gene>
    <name evidence="1" type="ORF">DAY19_07500</name>
</gene>
<comment type="caution">
    <text evidence="1">The sequence shown here is derived from an EMBL/GenBank/DDBJ whole genome shotgun (WGS) entry which is preliminary data.</text>
</comment>
<sequence length="178" mass="20947">MKNLNYILVALLISTFTYAIETVQVVGSIEIDAPIEEVFEFVADPMNDHIWRSEVNEMTTNTRHLKEGSIFREDAWIGIRKHFITTTELIKLDYPHQALFETVKSNPYFLRSNRLFEETQNGTTFSYVVDFDKRMIKETFGFNAKPEVVVKLYSLLMKKYLYKLKKSFANNHKSTHYN</sequence>
<evidence type="ECO:0000313" key="1">
    <source>
        <dbReference type="EMBL" id="RZF21525.1"/>
    </source>
</evidence>
<dbReference type="RefSeq" id="WP_115360995.1">
    <property type="nucleotide sequence ID" value="NZ_QDKL01000002.1"/>
</dbReference>
<accession>A0ABY0IG17</accession>
<evidence type="ECO:0000313" key="2">
    <source>
        <dbReference type="Proteomes" id="UP000443582"/>
    </source>
</evidence>